<gene>
    <name evidence="1" type="ORF">OF801_00345</name>
</gene>
<name>A0AA46YUJ4_9LACT</name>
<evidence type="ECO:0008006" key="3">
    <source>
        <dbReference type="Google" id="ProtNLM"/>
    </source>
</evidence>
<dbReference type="Proteomes" id="UP001164042">
    <property type="component" value="Chromosome"/>
</dbReference>
<accession>A0AA46YUJ4</accession>
<protein>
    <recommendedName>
        <fullName evidence="3">SuB0782 undefined product 764400:764714 forward MW:11955</fullName>
    </recommendedName>
</protein>
<evidence type="ECO:0000313" key="2">
    <source>
        <dbReference type="Proteomes" id="UP001164042"/>
    </source>
</evidence>
<proteinExistence type="predicted"/>
<sequence length="105" mass="12413">MKTSFTNNNKYSEETAHKYIKTDVPLHCTSSFIEIQYEYIDNKRTDKITGYKLWFAQEGLNPFSVKFEKEPTLPHFLSLVELKELQGIEIRNNVYFKAETVKEVK</sequence>
<dbReference type="AlphaFoldDB" id="A0AA46YUJ4"/>
<evidence type="ECO:0000313" key="1">
    <source>
        <dbReference type="EMBL" id="UYT10423.1"/>
    </source>
</evidence>
<dbReference type="EMBL" id="CP109635">
    <property type="protein sequence ID" value="UYT10423.1"/>
    <property type="molecule type" value="Genomic_DNA"/>
</dbReference>
<dbReference type="RefSeq" id="WP_264308259.1">
    <property type="nucleotide sequence ID" value="NZ_CP109635.1"/>
</dbReference>
<organism evidence="1 2">
    <name type="scientific">Lactococcus garvieae</name>
    <dbReference type="NCBI Taxonomy" id="1363"/>
    <lineage>
        <taxon>Bacteria</taxon>
        <taxon>Bacillati</taxon>
        <taxon>Bacillota</taxon>
        <taxon>Bacilli</taxon>
        <taxon>Lactobacillales</taxon>
        <taxon>Streptococcaceae</taxon>
        <taxon>Lactococcus</taxon>
    </lineage>
</organism>
<reference evidence="1" key="1">
    <citation type="submission" date="2022-10" db="EMBL/GenBank/DDBJ databases">
        <title>Genome assembly of Lactococcus garvieae isolates from cricket gut.</title>
        <authorList>
            <person name="Luecke A.R."/>
            <person name="Brown A.M.V."/>
            <person name="Wakeman C.A."/>
        </authorList>
    </citation>
    <scope>NUCLEOTIDE SEQUENCE</scope>
    <source>
        <strain evidence="1">Alexii-11_2</strain>
    </source>
</reference>